<comment type="caution">
    <text evidence="1">The sequence shown here is derived from an EMBL/GenBank/DDBJ whole genome shotgun (WGS) entry which is preliminary data.</text>
</comment>
<dbReference type="AlphaFoldDB" id="A0AA89Q5W4"/>
<sequence length="122" mass="12957">MANFQTGEIPPGFAFTESGGLIHYKYGIVLAVPAANQAGWSGDMWISFGSAWGDAKIKVNWHDGSNWSAAVDLNVTQAGGRVHNGAKLPTSTQKIAIGRVKKSASDTEDDIPVSWLLQVAEA</sequence>
<dbReference type="RefSeq" id="WP_184850829.1">
    <property type="nucleotide sequence ID" value="NZ_BAABFE010000003.1"/>
</dbReference>
<keyword evidence="2" id="KW-1185">Reference proteome</keyword>
<organism evidence="1 2">
    <name type="scientific">Streptomyces collinus</name>
    <dbReference type="NCBI Taxonomy" id="42684"/>
    <lineage>
        <taxon>Bacteria</taxon>
        <taxon>Bacillati</taxon>
        <taxon>Actinomycetota</taxon>
        <taxon>Actinomycetes</taxon>
        <taxon>Kitasatosporales</taxon>
        <taxon>Streptomycetaceae</taxon>
        <taxon>Streptomyces</taxon>
    </lineage>
</organism>
<protein>
    <submittedName>
        <fullName evidence="1">Uncharacterized protein</fullName>
    </submittedName>
</protein>
<reference evidence="1 2" key="1">
    <citation type="submission" date="2020-08" db="EMBL/GenBank/DDBJ databases">
        <title>Sequencing the genomes of 1000 actinobacteria strains.</title>
        <authorList>
            <person name="Klenk H.-P."/>
        </authorList>
    </citation>
    <scope>NUCLEOTIDE SEQUENCE [LARGE SCALE GENOMIC DNA]</scope>
    <source>
        <strain evidence="1 2">DSM 40129</strain>
    </source>
</reference>
<gene>
    <name evidence="1" type="ORF">HNR72_005411</name>
</gene>
<evidence type="ECO:0000313" key="2">
    <source>
        <dbReference type="Proteomes" id="UP000579531"/>
    </source>
</evidence>
<dbReference type="Proteomes" id="UP000579531">
    <property type="component" value="Unassembled WGS sequence"/>
</dbReference>
<dbReference type="EMBL" id="JACHLX010000001">
    <property type="protein sequence ID" value="MBB5814383.1"/>
    <property type="molecule type" value="Genomic_DNA"/>
</dbReference>
<evidence type="ECO:0000313" key="1">
    <source>
        <dbReference type="EMBL" id="MBB5814383.1"/>
    </source>
</evidence>
<dbReference type="GeneID" id="93841841"/>
<proteinExistence type="predicted"/>
<name>A0AA89Q5W4_STRCU</name>
<accession>A0AA89Q5W4</accession>